<feature type="transmembrane region" description="Helical" evidence="6">
    <location>
        <begin position="64"/>
        <end position="88"/>
    </location>
</feature>
<keyword evidence="8" id="KW-1185">Reference proteome</keyword>
<comment type="similarity">
    <text evidence="2">Belongs to the autoinducer-2 exporter (AI-2E) (TC 2.A.86) family.</text>
</comment>
<keyword evidence="3 6" id="KW-0812">Transmembrane</keyword>
<dbReference type="GO" id="GO:0055085">
    <property type="term" value="P:transmembrane transport"/>
    <property type="evidence" value="ECO:0007669"/>
    <property type="project" value="TreeGrafter"/>
</dbReference>
<evidence type="ECO:0000256" key="5">
    <source>
        <dbReference type="ARBA" id="ARBA00023136"/>
    </source>
</evidence>
<feature type="transmembrane region" description="Helical" evidence="6">
    <location>
        <begin position="210"/>
        <end position="232"/>
    </location>
</feature>
<dbReference type="Proteomes" id="UP000268016">
    <property type="component" value="Unassembled WGS sequence"/>
</dbReference>
<evidence type="ECO:0000256" key="4">
    <source>
        <dbReference type="ARBA" id="ARBA00022989"/>
    </source>
</evidence>
<feature type="transmembrane region" description="Helical" evidence="6">
    <location>
        <begin position="20"/>
        <end position="52"/>
    </location>
</feature>
<protein>
    <submittedName>
        <fullName evidence="7">AI-2E family transporter</fullName>
    </submittedName>
</protein>
<evidence type="ECO:0000256" key="2">
    <source>
        <dbReference type="ARBA" id="ARBA00009773"/>
    </source>
</evidence>
<dbReference type="Pfam" id="PF01594">
    <property type="entry name" value="AI-2E_transport"/>
    <property type="match status" value="1"/>
</dbReference>
<evidence type="ECO:0000256" key="1">
    <source>
        <dbReference type="ARBA" id="ARBA00004141"/>
    </source>
</evidence>
<dbReference type="EMBL" id="RDRB01000002">
    <property type="protein sequence ID" value="ROU03505.1"/>
    <property type="molecule type" value="Genomic_DNA"/>
</dbReference>
<dbReference type="OrthoDB" id="9799225at2"/>
<keyword evidence="5 6" id="KW-0472">Membrane</keyword>
<sequence>MRMTQSPDPGADLGAIRKILTGFFFLACLATIYVARALLLPVVLAVLLALVLRPATRWLARRGVPDALGGPLMILVVAGGTVAGAYAASGPVSDLVQRAPVISAELRWKLRDVLAQVEEARAASQEIESMTEGDDDAQRVVLEEAGVMGWALSSLAGAGSAFAVALVLATFLLASGEVMSRRLVAATKPVDRGPDALALIHDVEGRISRYLGAITVINAGLGVAIGLAMWLLGLPDPAVWGLAAFLLNFLPFIGAVVGAAGVGVVALVTFDTVGYALLCPAVYLVLTSIEGNFVTPMLVGRRLAINTVAVFLTVITWVWLWGAIGAFLAVPVLLVIKTIAEQAPRLKALDLMLGSDVPGG</sequence>
<feature type="transmembrane region" description="Helical" evidence="6">
    <location>
        <begin position="275"/>
        <end position="294"/>
    </location>
</feature>
<dbReference type="PANTHER" id="PTHR21716:SF16">
    <property type="entry name" value="BLL1467 PROTEIN"/>
    <property type="match status" value="1"/>
</dbReference>
<dbReference type="PANTHER" id="PTHR21716">
    <property type="entry name" value="TRANSMEMBRANE PROTEIN"/>
    <property type="match status" value="1"/>
</dbReference>
<dbReference type="AlphaFoldDB" id="A0A3N2R7T0"/>
<evidence type="ECO:0000256" key="3">
    <source>
        <dbReference type="ARBA" id="ARBA00022692"/>
    </source>
</evidence>
<reference evidence="7 8" key="1">
    <citation type="submission" date="2018-10" db="EMBL/GenBank/DDBJ databases">
        <title>Histidinibacterium lentulum gen. nov., sp. nov., a marine bacterium from the culture broth of Picochlorum sp. 122.</title>
        <authorList>
            <person name="Wang G."/>
        </authorList>
    </citation>
    <scope>NUCLEOTIDE SEQUENCE [LARGE SCALE GENOMIC DNA]</scope>
    <source>
        <strain evidence="7 8">B17</strain>
    </source>
</reference>
<feature type="transmembrane region" description="Helical" evidence="6">
    <location>
        <begin position="238"/>
        <end position="268"/>
    </location>
</feature>
<feature type="transmembrane region" description="Helical" evidence="6">
    <location>
        <begin position="150"/>
        <end position="174"/>
    </location>
</feature>
<accession>A0A3N2R7T0</accession>
<proteinExistence type="inferred from homology"/>
<name>A0A3N2R7T0_9RHOB</name>
<evidence type="ECO:0000313" key="7">
    <source>
        <dbReference type="EMBL" id="ROU03505.1"/>
    </source>
</evidence>
<keyword evidence="4 6" id="KW-1133">Transmembrane helix</keyword>
<comment type="caution">
    <text evidence="7">The sequence shown here is derived from an EMBL/GenBank/DDBJ whole genome shotgun (WGS) entry which is preliminary data.</text>
</comment>
<dbReference type="GO" id="GO:0016020">
    <property type="term" value="C:membrane"/>
    <property type="evidence" value="ECO:0007669"/>
    <property type="project" value="UniProtKB-SubCell"/>
</dbReference>
<evidence type="ECO:0000256" key="6">
    <source>
        <dbReference type="SAM" id="Phobius"/>
    </source>
</evidence>
<evidence type="ECO:0000313" key="8">
    <source>
        <dbReference type="Proteomes" id="UP000268016"/>
    </source>
</evidence>
<gene>
    <name evidence="7" type="ORF">EAT49_04200</name>
</gene>
<comment type="subcellular location">
    <subcellularLocation>
        <location evidence="1">Membrane</location>
        <topology evidence="1">Multi-pass membrane protein</topology>
    </subcellularLocation>
</comment>
<dbReference type="RefSeq" id="WP_123641040.1">
    <property type="nucleotide sequence ID" value="NZ_ML119082.1"/>
</dbReference>
<dbReference type="InterPro" id="IPR002549">
    <property type="entry name" value="AI-2E-like"/>
</dbReference>
<feature type="transmembrane region" description="Helical" evidence="6">
    <location>
        <begin position="314"/>
        <end position="336"/>
    </location>
</feature>
<organism evidence="7 8">
    <name type="scientific">Histidinibacterium lentulum</name>
    <dbReference type="NCBI Taxonomy" id="2480588"/>
    <lineage>
        <taxon>Bacteria</taxon>
        <taxon>Pseudomonadati</taxon>
        <taxon>Pseudomonadota</taxon>
        <taxon>Alphaproteobacteria</taxon>
        <taxon>Rhodobacterales</taxon>
        <taxon>Paracoccaceae</taxon>
        <taxon>Histidinibacterium</taxon>
    </lineage>
</organism>